<feature type="transmembrane region" description="Helical" evidence="1">
    <location>
        <begin position="6"/>
        <end position="26"/>
    </location>
</feature>
<proteinExistence type="predicted"/>
<accession>A0AAE7WSI9</accession>
<evidence type="ECO:0000313" key="3">
    <source>
        <dbReference type="Proteomes" id="UP000827609"/>
    </source>
</evidence>
<keyword evidence="1" id="KW-0812">Transmembrane</keyword>
<keyword evidence="3" id="KW-1185">Reference proteome</keyword>
<evidence type="ECO:0000313" key="2">
    <source>
        <dbReference type="EMBL" id="QYW04942.1"/>
    </source>
</evidence>
<keyword evidence="1" id="KW-1133">Transmembrane helix</keyword>
<organism evidence="2 3">
    <name type="scientific">Erwinia phage pEa_SNUABM_7</name>
    <dbReference type="NCBI Taxonomy" id="2866695"/>
    <lineage>
        <taxon>Viruses</taxon>
        <taxon>Duplodnaviria</taxon>
        <taxon>Heunggongvirae</taxon>
        <taxon>Uroviricota</taxon>
        <taxon>Caudoviricetes</taxon>
        <taxon>Snuvirus</taxon>
        <taxon>Snuvirus SNUABM7</taxon>
    </lineage>
</organism>
<sequence>MNIPWYMMFAIGCVPLFFCYVTMPWFRAAVKRRLLFKPRDYDSVQEILDTGIPPEISIECLQASYRSNMPAKYAQHIDFYPHKEGIVCCRMKYDEQFPIARIFNGVLVANIGLLALPSKKMPRITINYSTYQVTDFDSDNEYLHIYLQHKEGKHE</sequence>
<protein>
    <submittedName>
        <fullName evidence="2">Uncharacterized protein</fullName>
    </submittedName>
</protein>
<keyword evidence="1" id="KW-0472">Membrane</keyword>
<name>A0AAE7WSI9_9CAUD</name>
<dbReference type="EMBL" id="MZ475896">
    <property type="protein sequence ID" value="QYW04942.1"/>
    <property type="molecule type" value="Genomic_DNA"/>
</dbReference>
<dbReference type="Proteomes" id="UP000827609">
    <property type="component" value="Segment"/>
</dbReference>
<evidence type="ECO:0000256" key="1">
    <source>
        <dbReference type="SAM" id="Phobius"/>
    </source>
</evidence>
<reference evidence="2" key="1">
    <citation type="submission" date="2021-06" db="EMBL/GenBank/DDBJ databases">
        <title>Complete genome sequence of Erwinia phage pEa_SNUABM_7.</title>
        <authorList>
            <person name="Kim S.G."/>
            <person name="Park S.C."/>
        </authorList>
    </citation>
    <scope>NUCLEOTIDE SEQUENCE</scope>
</reference>
<gene>
    <name evidence="2" type="ORF">pEaSNUABM7_00274</name>
</gene>